<organism evidence="2">
    <name type="scientific">Streptomyces haneummycinicus</name>
    <dbReference type="NCBI Taxonomy" id="3074435"/>
    <lineage>
        <taxon>Bacteria</taxon>
        <taxon>Bacillati</taxon>
        <taxon>Actinomycetota</taxon>
        <taxon>Actinomycetes</taxon>
        <taxon>Kitasatosporales</taxon>
        <taxon>Streptomycetaceae</taxon>
        <taxon>Streptomyces</taxon>
    </lineage>
</organism>
<feature type="region of interest" description="Disordered" evidence="1">
    <location>
        <begin position="62"/>
        <end position="82"/>
    </location>
</feature>
<dbReference type="AlphaFoldDB" id="A0AAT9HYD7"/>
<gene>
    <name evidence="2" type="ORF">SHKM778_89160</name>
</gene>
<sequence length="82" mass="8937">MDVWSEDVLDRFPDSPVPPVATEIVAVRDLDLVDDDRWPEALALLSRPRCATRSSSRSASCCTTAPTRSYGRTPRGGCAGTR</sequence>
<protein>
    <submittedName>
        <fullName evidence="2">Uncharacterized protein</fullName>
    </submittedName>
</protein>
<evidence type="ECO:0000256" key="1">
    <source>
        <dbReference type="SAM" id="MobiDB-lite"/>
    </source>
</evidence>
<name>A0AAT9HYD7_9ACTN</name>
<evidence type="ECO:0000313" key="2">
    <source>
        <dbReference type="EMBL" id="BFO22528.1"/>
    </source>
</evidence>
<reference evidence="2" key="1">
    <citation type="submission" date="2024-06" db="EMBL/GenBank/DDBJ databases">
        <authorList>
            <consortium name="consrtm"/>
            <person name="Uemura M."/>
            <person name="Terahara T."/>
        </authorList>
    </citation>
    <scope>NUCLEOTIDE SEQUENCE</scope>
    <source>
        <strain evidence="2">KM77-8</strain>
    </source>
</reference>
<proteinExistence type="predicted"/>
<accession>A0AAT9HYD7</accession>
<dbReference type="EMBL" id="AP035768">
    <property type="protein sequence ID" value="BFO22528.1"/>
    <property type="molecule type" value="Genomic_DNA"/>
</dbReference>
<reference evidence="2" key="2">
    <citation type="submission" date="2024-07" db="EMBL/GenBank/DDBJ databases">
        <title>Streptomyces haneummycinica sp. nov., a new antibiotic-producing actinobacterium isolated from marine sediment.</title>
        <authorList>
            <person name="Uemura M."/>
            <person name="Hamada M."/>
            <person name="Hirano S."/>
            <person name="Kobayashi K."/>
            <person name="Ohshiro T."/>
            <person name="Kobayashi T."/>
            <person name="Terahara T."/>
        </authorList>
    </citation>
    <scope>NUCLEOTIDE SEQUENCE</scope>
    <source>
        <strain evidence="2">KM77-8</strain>
    </source>
</reference>